<feature type="region of interest" description="Disordered" evidence="17">
    <location>
        <begin position="1333"/>
        <end position="1354"/>
    </location>
</feature>
<dbReference type="InterPro" id="IPR017871">
    <property type="entry name" value="ABC_transporter-like_CS"/>
</dbReference>
<evidence type="ECO:0000256" key="2">
    <source>
        <dbReference type="ARBA" id="ARBA00006012"/>
    </source>
</evidence>
<dbReference type="Pfam" id="PF01061">
    <property type="entry name" value="ABC2_membrane"/>
    <property type="match status" value="2"/>
</dbReference>
<feature type="transmembrane region" description="Helical" evidence="18">
    <location>
        <begin position="438"/>
        <end position="458"/>
    </location>
</feature>
<dbReference type="Proteomes" id="UP000091918">
    <property type="component" value="Unassembled WGS sequence"/>
</dbReference>
<dbReference type="FunFam" id="3.40.50.300:FF:000054">
    <property type="entry name" value="ABC multidrug transporter atrF"/>
    <property type="match status" value="1"/>
</dbReference>
<dbReference type="InterPro" id="IPR034001">
    <property type="entry name" value="ABCG_PDR_1"/>
</dbReference>
<sequence length="1354" mass="151843">MLVLGRPGAGCTTFLKSIANSRSSFAAVLGDVSYGGISAEEQDKNFRGEVNYNPEDDQHFPSLTVEQTLRFALMNKTKKRDQDSIPVVVNGLLKMFRINHTRNTIVGNEFTRGVSGGERKRVGIAETLTTKSSVVCWDNSTRGLDASTALDYVKSLRVLTDVSNRTTFVTLYQAGEGIYELMDKVMLIEQGRMLYQGPANQAKAYFESLGFYYPERSTTADFLTSLCDPLVRQFQPGREASTPKTAQELEIAYKSSDIYKRILEEVDDYENQIKATDAADTRQFQKYVGESKSKTVSNRSSYTVSFVRQVMACTQREFWVLWGDKASLYTNFFIIISVSLIVGSLFYGQSLDTGGAFPRGGALFFSIIFLGWLQLTELMPAVSGRTIIARHKDYAFYRPSAVVIARVLVDFPFIFAMLVVLSLVEYFLMGLDLDVSKFFIYCLFIYAVSIAITAMYRMFAAFSATIDDSIRFGGIALNLLIFYVGYAIPKQALLNDSPWFGWLLYVNPVSYAYEAVLTNEFWDRDMECSPEQLVPRGPNIDPKYQGCSLPGSQLGSNTVSGARYLDYSFQFSRSHLWRNFGIIIAFTLAYIAITAVAAEAFPFVTGGGGALVFKKSKRTKTKAKVQQKPQSQDEETGKVERIEDATGVTTRRSSATANDENAEFTRLSTSERVFTWTDVEYTVPYGNGERKLLNKVTGYVKPGSMIALMGVSGSGKTTLLNTLAQRQTIGVVSGEVLVDGQALPLDFQRGTGFCEQMDIHDNTATVREALEFSAILRQDRSIPREEKIAYVDQVISLLELEEIQDAIISSLGVEQRKRLTIGVELAAKPSLLLFLDEPTSGLDSQAAFSIIRFLKKLSQAGQAIICTIHQPSSLLIQQFDTILALNPGGNPFYFGPIGENGRAVVDYFAERGAVCPPNKNVAEFILETAAKGSRNNGKRIDWNEEWRNSKELLQLRREVQQIEAQRRELPLLETASSRYEFAAPIALQCWMLTKRLFVNYWRDSSYLYGKLFISVIMGIFNGFTFWQLGNTISSMQNRMFSIFLILLLPPVFMNGVVPKFFMNRMLWEAREYPSRIYGWVAFCTANIVCELPAAVVTSVVYWVFWYFATGLPTDSSTAGYVFLMTLLFFFFQASWGQWICAFAPSFTVISNVLPFFFVIVNLFNGIMRPYLSIPPFWRYWIYYANPSTWWLRGVISATFPATQISCSPAELTHFNPPPGQTCTEYAGNFISSVARSGYLTNPDATADCTYCAYSNGNEYMRTLNVYEGDKWKSFGIFLAFVVINWALVYFMIYTVRVRGWTFGFGAAIGVAEKGISWVASLVKSNEKVKVKEGNAGKGNMAEPTSEKGNEIHEG</sequence>
<evidence type="ECO:0000256" key="16">
    <source>
        <dbReference type="ARBA" id="ARBA00069001"/>
    </source>
</evidence>
<comment type="caution">
    <text evidence="20">The sequence shown here is derived from an EMBL/GenBank/DDBJ whole genome shotgun (WGS) entry which is preliminary data.</text>
</comment>
<dbReference type="SUPFAM" id="SSF52540">
    <property type="entry name" value="P-loop containing nucleoside triphosphate hydrolases"/>
    <property type="match status" value="2"/>
</dbReference>
<keyword evidence="11" id="KW-0325">Glycoprotein</keyword>
<keyword evidence="8" id="KW-0067">ATP-binding</keyword>
<comment type="catalytic activity">
    <reaction evidence="13">
        <text>voriconazole(in) + ATP + H2O = voriconazole(out) + ADP + phosphate + H(+)</text>
        <dbReference type="Rhea" id="RHEA:61912"/>
        <dbReference type="ChEBI" id="CHEBI:10023"/>
        <dbReference type="ChEBI" id="CHEBI:15377"/>
        <dbReference type="ChEBI" id="CHEBI:15378"/>
        <dbReference type="ChEBI" id="CHEBI:30616"/>
        <dbReference type="ChEBI" id="CHEBI:43474"/>
        <dbReference type="ChEBI" id="CHEBI:456216"/>
    </reaction>
    <physiologicalReaction direction="left-to-right" evidence="13">
        <dbReference type="Rhea" id="RHEA:61913"/>
    </physiologicalReaction>
</comment>
<evidence type="ECO:0000256" key="8">
    <source>
        <dbReference type="ARBA" id="ARBA00022840"/>
    </source>
</evidence>
<evidence type="ECO:0000256" key="7">
    <source>
        <dbReference type="ARBA" id="ARBA00022741"/>
    </source>
</evidence>
<dbReference type="GO" id="GO:0005524">
    <property type="term" value="F:ATP binding"/>
    <property type="evidence" value="ECO:0007669"/>
    <property type="project" value="UniProtKB-KW"/>
</dbReference>
<keyword evidence="6" id="KW-0677">Repeat</keyword>
<evidence type="ECO:0000256" key="9">
    <source>
        <dbReference type="ARBA" id="ARBA00022989"/>
    </source>
</evidence>
<evidence type="ECO:0000256" key="6">
    <source>
        <dbReference type="ARBA" id="ARBA00022737"/>
    </source>
</evidence>
<feature type="transmembrane region" description="Helical" evidence="18">
    <location>
        <begin position="1040"/>
        <end position="1057"/>
    </location>
</feature>
<feature type="transmembrane region" description="Helical" evidence="18">
    <location>
        <begin position="1274"/>
        <end position="1293"/>
    </location>
</feature>
<dbReference type="Gene3D" id="3.40.50.300">
    <property type="entry name" value="P-loop containing nucleotide triphosphate hydrolases"/>
    <property type="match status" value="2"/>
</dbReference>
<dbReference type="InterPro" id="IPR003593">
    <property type="entry name" value="AAA+_ATPase"/>
</dbReference>
<dbReference type="Pfam" id="PF06422">
    <property type="entry name" value="PDR_CDR"/>
    <property type="match status" value="1"/>
</dbReference>
<accession>A0A1B7NR18</accession>
<keyword evidence="9 18" id="KW-1133">Transmembrane helix</keyword>
<evidence type="ECO:0000259" key="19">
    <source>
        <dbReference type="PROSITE" id="PS50893"/>
    </source>
</evidence>
<feature type="transmembrane region" description="Helical" evidence="18">
    <location>
        <begin position="470"/>
        <end position="488"/>
    </location>
</feature>
<dbReference type="PROSITE" id="PS00211">
    <property type="entry name" value="ABC_TRANSPORTER_1"/>
    <property type="match status" value="1"/>
</dbReference>
<dbReference type="PANTHER" id="PTHR19241">
    <property type="entry name" value="ATP-BINDING CASSETTE TRANSPORTER"/>
    <property type="match status" value="1"/>
</dbReference>
<feature type="domain" description="ABC transporter" evidence="19">
    <location>
        <begin position="674"/>
        <end position="912"/>
    </location>
</feature>
<dbReference type="GO" id="GO:0140359">
    <property type="term" value="F:ABC-type transporter activity"/>
    <property type="evidence" value="ECO:0007669"/>
    <property type="project" value="InterPro"/>
</dbReference>
<dbReference type="GO" id="GO:0005886">
    <property type="term" value="C:plasma membrane"/>
    <property type="evidence" value="ECO:0007669"/>
    <property type="project" value="UniProtKB-SubCell"/>
</dbReference>
<dbReference type="Pfam" id="PF00005">
    <property type="entry name" value="ABC_tran"/>
    <property type="match status" value="2"/>
</dbReference>
<dbReference type="GO" id="GO:0016887">
    <property type="term" value="F:ATP hydrolysis activity"/>
    <property type="evidence" value="ECO:0007669"/>
    <property type="project" value="InterPro"/>
</dbReference>
<dbReference type="SMART" id="SM00382">
    <property type="entry name" value="AAA"/>
    <property type="match status" value="2"/>
</dbReference>
<evidence type="ECO:0000256" key="15">
    <source>
        <dbReference type="ARBA" id="ARBA00049037"/>
    </source>
</evidence>
<evidence type="ECO:0000256" key="12">
    <source>
        <dbReference type="ARBA" id="ARBA00047646"/>
    </source>
</evidence>
<comment type="catalytic activity">
    <reaction evidence="15">
        <text>(S)-miconazole(in) + ATP + H2O = (S)-miconazole(out) + ADP + phosphate + H(+)</text>
        <dbReference type="Rhea" id="RHEA:61932"/>
        <dbReference type="ChEBI" id="CHEBI:15377"/>
        <dbReference type="ChEBI" id="CHEBI:15378"/>
        <dbReference type="ChEBI" id="CHEBI:30616"/>
        <dbReference type="ChEBI" id="CHEBI:43474"/>
        <dbReference type="ChEBI" id="CHEBI:82897"/>
        <dbReference type="ChEBI" id="CHEBI:456216"/>
    </reaction>
    <physiologicalReaction direction="left-to-right" evidence="15">
        <dbReference type="Rhea" id="RHEA:61933"/>
    </physiologicalReaction>
</comment>
<dbReference type="InterPro" id="IPR034003">
    <property type="entry name" value="ABCG_PDR_2"/>
</dbReference>
<gene>
    <name evidence="20" type="ORF">ACJ72_06537</name>
</gene>
<feature type="transmembrane region" description="Helical" evidence="18">
    <location>
        <begin position="1299"/>
        <end position="1322"/>
    </location>
</feature>
<dbReference type="EMBL" id="LGUA01001137">
    <property type="protein sequence ID" value="OAX79146.1"/>
    <property type="molecule type" value="Genomic_DNA"/>
</dbReference>
<evidence type="ECO:0000256" key="3">
    <source>
        <dbReference type="ARBA" id="ARBA00022448"/>
    </source>
</evidence>
<dbReference type="InterPro" id="IPR003439">
    <property type="entry name" value="ABC_transporter-like_ATP-bd"/>
</dbReference>
<dbReference type="CDD" id="cd03233">
    <property type="entry name" value="ABCG_PDR_domain1"/>
    <property type="match status" value="1"/>
</dbReference>
<evidence type="ECO:0000256" key="17">
    <source>
        <dbReference type="SAM" id="MobiDB-lite"/>
    </source>
</evidence>
<keyword evidence="4" id="KW-1003">Cell membrane</keyword>
<feature type="transmembrane region" description="Helical" evidence="18">
    <location>
        <begin position="1077"/>
        <end position="1105"/>
    </location>
</feature>
<feature type="transmembrane region" description="Helical" evidence="18">
    <location>
        <begin position="580"/>
        <end position="613"/>
    </location>
</feature>
<feature type="transmembrane region" description="Helical" evidence="18">
    <location>
        <begin position="1117"/>
        <end position="1135"/>
    </location>
</feature>
<evidence type="ECO:0000256" key="18">
    <source>
        <dbReference type="SAM" id="Phobius"/>
    </source>
</evidence>
<evidence type="ECO:0000313" key="21">
    <source>
        <dbReference type="Proteomes" id="UP000091918"/>
    </source>
</evidence>
<comment type="catalytic activity">
    <reaction evidence="12">
        <text>(R)-miconazole(in) + ATP + H2O = (R)-miconazole(out) + ADP + phosphate + H(+)</text>
        <dbReference type="Rhea" id="RHEA:61928"/>
        <dbReference type="ChEBI" id="CHEBI:15377"/>
        <dbReference type="ChEBI" id="CHEBI:15378"/>
        <dbReference type="ChEBI" id="CHEBI:30616"/>
        <dbReference type="ChEBI" id="CHEBI:43474"/>
        <dbReference type="ChEBI" id="CHEBI:82894"/>
        <dbReference type="ChEBI" id="CHEBI:456216"/>
    </reaction>
    <physiologicalReaction direction="left-to-right" evidence="12">
        <dbReference type="Rhea" id="RHEA:61929"/>
    </physiologicalReaction>
</comment>
<dbReference type="InterPro" id="IPR013525">
    <property type="entry name" value="ABC2_TM"/>
</dbReference>
<evidence type="ECO:0000256" key="11">
    <source>
        <dbReference type="ARBA" id="ARBA00023180"/>
    </source>
</evidence>
<keyword evidence="21" id="KW-1185">Reference proteome</keyword>
<name>A0A1B7NR18_9EURO</name>
<comment type="similarity">
    <text evidence="2">Belongs to the ABC transporter superfamily. ABCG family. PDR (TC 3.A.1.205) subfamily.</text>
</comment>
<feature type="transmembrane region" description="Helical" evidence="18">
    <location>
        <begin position="1007"/>
        <end position="1028"/>
    </location>
</feature>
<evidence type="ECO:0000256" key="4">
    <source>
        <dbReference type="ARBA" id="ARBA00022475"/>
    </source>
</evidence>
<feature type="transmembrane region" description="Helical" evidence="18">
    <location>
        <begin position="1141"/>
        <end position="1163"/>
    </location>
</feature>
<keyword evidence="10 18" id="KW-0472">Membrane</keyword>
<dbReference type="InterPro" id="IPR010929">
    <property type="entry name" value="PDR_CDR_ABC"/>
</dbReference>
<dbReference type="STRING" id="1658172.A0A1B7NR18"/>
<feature type="transmembrane region" description="Helical" evidence="18">
    <location>
        <begin position="328"/>
        <end position="348"/>
    </location>
</feature>
<keyword evidence="7" id="KW-0547">Nucleotide-binding</keyword>
<comment type="subcellular location">
    <subcellularLocation>
        <location evidence="1">Cell membrane</location>
        <topology evidence="1">Multi-pass membrane protein</topology>
    </subcellularLocation>
</comment>
<comment type="catalytic activity">
    <reaction evidence="14">
        <text>fluconazole(in) + ATP + H2O = fluconazole(out) + ADP + phosphate + H(+)</text>
        <dbReference type="Rhea" id="RHEA:61916"/>
        <dbReference type="ChEBI" id="CHEBI:15377"/>
        <dbReference type="ChEBI" id="CHEBI:15378"/>
        <dbReference type="ChEBI" id="CHEBI:30616"/>
        <dbReference type="ChEBI" id="CHEBI:43474"/>
        <dbReference type="ChEBI" id="CHEBI:46081"/>
        <dbReference type="ChEBI" id="CHEBI:456216"/>
    </reaction>
    <physiologicalReaction direction="left-to-right" evidence="14">
        <dbReference type="Rhea" id="RHEA:61917"/>
    </physiologicalReaction>
</comment>
<protein>
    <recommendedName>
        <fullName evidence="16">ABC multidrug transporter atrF</fullName>
    </recommendedName>
</protein>
<evidence type="ECO:0000313" key="20">
    <source>
        <dbReference type="EMBL" id="OAX79146.1"/>
    </source>
</evidence>
<feature type="transmembrane region" description="Helical" evidence="18">
    <location>
        <begin position="403"/>
        <end position="426"/>
    </location>
</feature>
<evidence type="ECO:0000256" key="1">
    <source>
        <dbReference type="ARBA" id="ARBA00004651"/>
    </source>
</evidence>
<dbReference type="InterPro" id="IPR027417">
    <property type="entry name" value="P-loop_NTPase"/>
</dbReference>
<keyword evidence="3" id="KW-0813">Transport</keyword>
<evidence type="ECO:0000256" key="10">
    <source>
        <dbReference type="ARBA" id="ARBA00023136"/>
    </source>
</evidence>
<reference evidence="20 21" key="1">
    <citation type="submission" date="2015-07" db="EMBL/GenBank/DDBJ databases">
        <title>Emmonsia species relationships and genome sequence.</title>
        <authorList>
            <person name="Cuomo C.A."/>
            <person name="Schwartz I.S."/>
            <person name="Kenyon C."/>
            <person name="de Hoog G.S."/>
            <person name="Govender N.P."/>
            <person name="Botha A."/>
            <person name="Moreno L."/>
            <person name="de Vries M."/>
            <person name="Munoz J.F."/>
            <person name="Stielow J.B."/>
        </authorList>
    </citation>
    <scope>NUCLEOTIDE SEQUENCE [LARGE SCALE GENOMIC DNA]</scope>
    <source>
        <strain evidence="20 21">CBS 136260</strain>
    </source>
</reference>
<evidence type="ECO:0000256" key="5">
    <source>
        <dbReference type="ARBA" id="ARBA00022692"/>
    </source>
</evidence>
<dbReference type="CDD" id="cd03232">
    <property type="entry name" value="ABCG_PDR_domain2"/>
    <property type="match status" value="1"/>
</dbReference>
<dbReference type="PROSITE" id="PS50893">
    <property type="entry name" value="ABC_TRANSPORTER_2"/>
    <property type="match status" value="1"/>
</dbReference>
<organism evidence="20 21">
    <name type="scientific">Emergomyces africanus</name>
    <dbReference type="NCBI Taxonomy" id="1955775"/>
    <lineage>
        <taxon>Eukaryota</taxon>
        <taxon>Fungi</taxon>
        <taxon>Dikarya</taxon>
        <taxon>Ascomycota</taxon>
        <taxon>Pezizomycotina</taxon>
        <taxon>Eurotiomycetes</taxon>
        <taxon>Eurotiomycetidae</taxon>
        <taxon>Onygenales</taxon>
        <taxon>Ajellomycetaceae</taxon>
        <taxon>Emergomyces</taxon>
    </lineage>
</organism>
<evidence type="ECO:0000256" key="13">
    <source>
        <dbReference type="ARBA" id="ARBA00047823"/>
    </source>
</evidence>
<dbReference type="OrthoDB" id="245989at2759"/>
<evidence type="ECO:0000256" key="14">
    <source>
        <dbReference type="ARBA" id="ARBA00047981"/>
    </source>
</evidence>
<keyword evidence="5 18" id="KW-0812">Transmembrane</keyword>
<feature type="compositionally biased region" description="Basic and acidic residues" evidence="17">
    <location>
        <begin position="1344"/>
        <end position="1354"/>
    </location>
</feature>
<dbReference type="FunFam" id="3.40.50.300:FF:001650">
    <property type="entry name" value="ABC drug exporter AtrF"/>
    <property type="match status" value="1"/>
</dbReference>
<feature type="transmembrane region" description="Helical" evidence="18">
    <location>
        <begin position="360"/>
        <end position="382"/>
    </location>
</feature>
<proteinExistence type="inferred from homology"/>